<dbReference type="SUPFAM" id="SSF47090">
    <property type="entry name" value="PGBD-like"/>
    <property type="match status" value="1"/>
</dbReference>
<dbReference type="GO" id="GO:0071555">
    <property type="term" value="P:cell wall organization"/>
    <property type="evidence" value="ECO:0007669"/>
    <property type="project" value="UniProtKB-UniRule"/>
</dbReference>
<dbReference type="PANTHER" id="PTHR41533">
    <property type="entry name" value="L,D-TRANSPEPTIDASE HI_1667-RELATED"/>
    <property type="match status" value="1"/>
</dbReference>
<proteinExistence type="inferred from homology"/>
<evidence type="ECO:0000256" key="6">
    <source>
        <dbReference type="ARBA" id="ARBA00023316"/>
    </source>
</evidence>
<dbReference type="RefSeq" id="WP_169526498.1">
    <property type="nucleotide sequence ID" value="NZ_JAAMPU010000101.1"/>
</dbReference>
<evidence type="ECO:0000313" key="9">
    <source>
        <dbReference type="EMBL" id="NMH27494.1"/>
    </source>
</evidence>
<evidence type="ECO:0000256" key="7">
    <source>
        <dbReference type="PROSITE-ProRule" id="PRU01373"/>
    </source>
</evidence>
<sequence>MKKLLYWIAIGILAVGCKKEPENDAVSSPKTVVRTVGPIAFDSSKVIRYKYKPLLNFYRLNDYHTFWENEAKRKNALLVLADSYKLGFDPEFYGITRLNSFEKRYKTLIDAERVTYDILLTYSLRSYLAHVYEGQCDVRKLNLNWAIYRHTKPITDLMLGGIKGDSLSKVIRFLEPKHPVYKGLIKALAMIDALPASDFKTIRIDGRIRRGDSVAVVSEVKKRLIFWGDLSAKANTSAFFNSQTIRALWRFQKRHGLPVTGSLTKATVEALNCKPSVRRKQIVVNIERWRWFPHSMDGQYVIVNIPDYSLYLIKDKDTLDSRKVVVGKAERSTPVLTSTFNEIILNPTWTVPPTIIKEDLGPDAAKDTNYFKNHRLTIYDWKKKLVSPSKWDATKPNDYYYVQDPGSDNSLGNVKFNFPNNFMVYLHDTNHRDYFSYHKRSLSSGCVRVENPLPLAQQLINDEQWTLDKINEVVVTKETTSVKLKDKIKIYQLYWTAWLNNKGQIEFREDIYNLDEPLYAALRK</sequence>
<dbReference type="InterPro" id="IPR002477">
    <property type="entry name" value="Peptidoglycan-bd-like"/>
</dbReference>
<accession>A0A972JF19</accession>
<feature type="active site" description="Proton donor/acceptor" evidence="7">
    <location>
        <position position="427"/>
    </location>
</feature>
<dbReference type="GO" id="GO:0004180">
    <property type="term" value="F:carboxypeptidase activity"/>
    <property type="evidence" value="ECO:0007669"/>
    <property type="project" value="UniProtKB-ARBA"/>
</dbReference>
<dbReference type="InterPro" id="IPR005490">
    <property type="entry name" value="LD_TPept_cat_dom"/>
</dbReference>
<comment type="caution">
    <text evidence="9">The sequence shown here is derived from an EMBL/GenBank/DDBJ whole genome shotgun (WGS) entry which is preliminary data.</text>
</comment>
<dbReference type="InterPro" id="IPR036366">
    <property type="entry name" value="PGBDSf"/>
</dbReference>
<dbReference type="SUPFAM" id="SSF141523">
    <property type="entry name" value="L,D-transpeptidase catalytic domain-like"/>
    <property type="match status" value="1"/>
</dbReference>
<dbReference type="Gene3D" id="2.40.440.10">
    <property type="entry name" value="L,D-transpeptidase catalytic domain-like"/>
    <property type="match status" value="1"/>
</dbReference>
<dbReference type="GO" id="GO:0009252">
    <property type="term" value="P:peptidoglycan biosynthetic process"/>
    <property type="evidence" value="ECO:0007669"/>
    <property type="project" value="UniProtKB-KW"/>
</dbReference>
<dbReference type="Pfam" id="PF20142">
    <property type="entry name" value="Scaffold"/>
    <property type="match status" value="1"/>
</dbReference>
<evidence type="ECO:0000313" key="10">
    <source>
        <dbReference type="Proteomes" id="UP000712080"/>
    </source>
</evidence>
<evidence type="ECO:0000256" key="1">
    <source>
        <dbReference type="ARBA" id="ARBA00004752"/>
    </source>
</evidence>
<dbReference type="CDD" id="cd16913">
    <property type="entry name" value="YkuD_like"/>
    <property type="match status" value="1"/>
</dbReference>
<protein>
    <submittedName>
        <fullName evidence="9">L,D-transpeptidase family protein</fullName>
    </submittedName>
</protein>
<dbReference type="Pfam" id="PF03734">
    <property type="entry name" value="YkuD"/>
    <property type="match status" value="1"/>
</dbReference>
<evidence type="ECO:0000259" key="8">
    <source>
        <dbReference type="PROSITE" id="PS52029"/>
    </source>
</evidence>
<evidence type="ECO:0000256" key="5">
    <source>
        <dbReference type="ARBA" id="ARBA00022984"/>
    </source>
</evidence>
<dbReference type="GO" id="GO:0008360">
    <property type="term" value="P:regulation of cell shape"/>
    <property type="evidence" value="ECO:0007669"/>
    <property type="project" value="UniProtKB-UniRule"/>
</dbReference>
<feature type="active site" description="Nucleophile" evidence="7">
    <location>
        <position position="446"/>
    </location>
</feature>
<dbReference type="PROSITE" id="PS52029">
    <property type="entry name" value="LD_TPASE"/>
    <property type="match status" value="1"/>
</dbReference>
<keyword evidence="10" id="KW-1185">Reference proteome</keyword>
<organism evidence="9 10">
    <name type="scientific">Flavobacterium silvaticum</name>
    <dbReference type="NCBI Taxonomy" id="1852020"/>
    <lineage>
        <taxon>Bacteria</taxon>
        <taxon>Pseudomonadati</taxon>
        <taxon>Bacteroidota</taxon>
        <taxon>Flavobacteriia</taxon>
        <taxon>Flavobacteriales</taxon>
        <taxon>Flavobacteriaceae</taxon>
        <taxon>Flavobacterium</taxon>
    </lineage>
</organism>
<evidence type="ECO:0000256" key="4">
    <source>
        <dbReference type="ARBA" id="ARBA00022960"/>
    </source>
</evidence>
<keyword evidence="4 7" id="KW-0133">Cell shape</keyword>
<dbReference type="InterPro" id="IPR045380">
    <property type="entry name" value="LD_TPept_scaffold_dom"/>
</dbReference>
<dbReference type="PANTHER" id="PTHR41533:SF2">
    <property type="entry name" value="BLR7131 PROTEIN"/>
    <property type="match status" value="1"/>
</dbReference>
<keyword evidence="5 7" id="KW-0573">Peptidoglycan synthesis</keyword>
<dbReference type="InterPro" id="IPR036365">
    <property type="entry name" value="PGBD-like_sf"/>
</dbReference>
<feature type="domain" description="L,D-TPase catalytic" evidence="8">
    <location>
        <begin position="299"/>
        <end position="476"/>
    </location>
</feature>
<dbReference type="Pfam" id="PF01471">
    <property type="entry name" value="PG_binding_1"/>
    <property type="match status" value="1"/>
</dbReference>
<comment type="similarity">
    <text evidence="2">Belongs to the YkuD family.</text>
</comment>
<name>A0A972JF19_9FLAO</name>
<dbReference type="InterPro" id="IPR052905">
    <property type="entry name" value="LD-transpeptidase_YkuD-like"/>
</dbReference>
<keyword evidence="3" id="KW-0808">Transferase</keyword>
<evidence type="ECO:0000256" key="2">
    <source>
        <dbReference type="ARBA" id="ARBA00005992"/>
    </source>
</evidence>
<dbReference type="Gene3D" id="1.10.101.10">
    <property type="entry name" value="PGBD-like superfamily/PGBD"/>
    <property type="match status" value="1"/>
</dbReference>
<comment type="pathway">
    <text evidence="1 7">Cell wall biogenesis; peptidoglycan biosynthesis.</text>
</comment>
<gene>
    <name evidence="9" type="ORF">G6047_05575</name>
</gene>
<keyword evidence="6 7" id="KW-0961">Cell wall biogenesis/degradation</keyword>
<dbReference type="GO" id="GO:0016740">
    <property type="term" value="F:transferase activity"/>
    <property type="evidence" value="ECO:0007669"/>
    <property type="project" value="UniProtKB-KW"/>
</dbReference>
<dbReference type="InterPro" id="IPR038063">
    <property type="entry name" value="Transpep_catalytic_dom"/>
</dbReference>
<evidence type="ECO:0000256" key="3">
    <source>
        <dbReference type="ARBA" id="ARBA00022679"/>
    </source>
</evidence>
<dbReference type="AlphaFoldDB" id="A0A972JF19"/>
<dbReference type="PROSITE" id="PS51257">
    <property type="entry name" value="PROKAR_LIPOPROTEIN"/>
    <property type="match status" value="1"/>
</dbReference>
<reference evidence="9" key="1">
    <citation type="submission" date="2020-02" db="EMBL/GenBank/DDBJ databases">
        <title>Flavobacterium sp. genome.</title>
        <authorList>
            <person name="Jung H.S."/>
            <person name="Baek J.H."/>
            <person name="Jeon C.O."/>
        </authorList>
    </citation>
    <scope>NUCLEOTIDE SEQUENCE</scope>
    <source>
        <strain evidence="9">SE-s28</strain>
    </source>
</reference>
<dbReference type="Proteomes" id="UP000712080">
    <property type="component" value="Unassembled WGS sequence"/>
</dbReference>
<dbReference type="EMBL" id="JAAMPU010000101">
    <property type="protein sequence ID" value="NMH27494.1"/>
    <property type="molecule type" value="Genomic_DNA"/>
</dbReference>